<feature type="compositionally biased region" description="Low complexity" evidence="1">
    <location>
        <begin position="26"/>
        <end position="62"/>
    </location>
</feature>
<proteinExistence type="predicted"/>
<evidence type="ECO:0000256" key="2">
    <source>
        <dbReference type="SAM" id="SignalP"/>
    </source>
</evidence>
<name>A0A1H2LKB0_9ACTN</name>
<dbReference type="PROSITE" id="PS51257">
    <property type="entry name" value="PROKAR_LIPOPROTEIN"/>
    <property type="match status" value="1"/>
</dbReference>
<evidence type="ECO:0008006" key="5">
    <source>
        <dbReference type="Google" id="ProtNLM"/>
    </source>
</evidence>
<feature type="region of interest" description="Disordered" evidence="1">
    <location>
        <begin position="26"/>
        <end position="67"/>
    </location>
</feature>
<organism evidence="3 4">
    <name type="scientific">Microlunatus sagamiharensis</name>
    <dbReference type="NCBI Taxonomy" id="546874"/>
    <lineage>
        <taxon>Bacteria</taxon>
        <taxon>Bacillati</taxon>
        <taxon>Actinomycetota</taxon>
        <taxon>Actinomycetes</taxon>
        <taxon>Propionibacteriales</taxon>
        <taxon>Propionibacteriaceae</taxon>
        <taxon>Microlunatus</taxon>
    </lineage>
</organism>
<evidence type="ECO:0000313" key="4">
    <source>
        <dbReference type="Proteomes" id="UP000198825"/>
    </source>
</evidence>
<keyword evidence="2" id="KW-0732">Signal</keyword>
<dbReference type="RefSeq" id="WP_157719710.1">
    <property type="nucleotide sequence ID" value="NZ_LT629799.1"/>
</dbReference>
<sequence>MRTRISTSLVAAALALPLLAGCGAGSGSAAPEGSSAPASTAAAPSSSAASSSAPSATPTSDPAAEKDQVVETAKDFVTAAFGFSSDQSYADYRDRLEPLMTKKALSSFEKADLEAATKTFKTRFGGDARTKTKFLGAPKVTGLKAESATATVKYENRIEVRRGGSWKTVQTSPDDTAKISMVKQDGRWLVDDL</sequence>
<accession>A0A1H2LKB0</accession>
<dbReference type="AlphaFoldDB" id="A0A1H2LKB0"/>
<gene>
    <name evidence="3" type="ORF">SAMN04488544_0302</name>
</gene>
<reference evidence="4" key="1">
    <citation type="submission" date="2016-10" db="EMBL/GenBank/DDBJ databases">
        <authorList>
            <person name="Varghese N."/>
            <person name="Submissions S."/>
        </authorList>
    </citation>
    <scope>NUCLEOTIDE SEQUENCE [LARGE SCALE GENOMIC DNA]</scope>
    <source>
        <strain evidence="4">DSM 21743</strain>
    </source>
</reference>
<protein>
    <recommendedName>
        <fullName evidence="5">Mce-associated membrane protein</fullName>
    </recommendedName>
</protein>
<evidence type="ECO:0000256" key="1">
    <source>
        <dbReference type="SAM" id="MobiDB-lite"/>
    </source>
</evidence>
<evidence type="ECO:0000313" key="3">
    <source>
        <dbReference type="EMBL" id="SDU81001.1"/>
    </source>
</evidence>
<keyword evidence="4" id="KW-1185">Reference proteome</keyword>
<dbReference type="Proteomes" id="UP000198825">
    <property type="component" value="Chromosome I"/>
</dbReference>
<dbReference type="OrthoDB" id="3746626at2"/>
<feature type="chain" id="PRO_5038981962" description="Mce-associated membrane protein" evidence="2">
    <location>
        <begin position="21"/>
        <end position="193"/>
    </location>
</feature>
<feature type="signal peptide" evidence="2">
    <location>
        <begin position="1"/>
        <end position="20"/>
    </location>
</feature>
<dbReference type="EMBL" id="LT629799">
    <property type="protein sequence ID" value="SDU81001.1"/>
    <property type="molecule type" value="Genomic_DNA"/>
</dbReference>